<protein>
    <submittedName>
        <fullName evidence="2">Uncharacterized protein</fullName>
    </submittedName>
</protein>
<accession>A0AAV7BAB4</accession>
<evidence type="ECO:0000313" key="2">
    <source>
        <dbReference type="EMBL" id="KAG8569536.1"/>
    </source>
</evidence>
<name>A0AAV7BAB4_ENGPU</name>
<keyword evidence="1" id="KW-0472">Membrane</keyword>
<dbReference type="AlphaFoldDB" id="A0AAV7BAB4"/>
<keyword evidence="1" id="KW-0812">Transmembrane</keyword>
<sequence>MDTIDKSVRTFYIQGYIYTFYIHINILYMLHMYTENYKVTQSSVYLVMGFSCVIWGAGQCPLFASSQHNTSPLNIHTPPPITLSYAA</sequence>
<dbReference type="EMBL" id="WNYA01000006">
    <property type="protein sequence ID" value="KAG8569536.1"/>
    <property type="molecule type" value="Genomic_DNA"/>
</dbReference>
<feature type="transmembrane region" description="Helical" evidence="1">
    <location>
        <begin position="12"/>
        <end position="31"/>
    </location>
</feature>
<comment type="caution">
    <text evidence="2">The sequence shown here is derived from an EMBL/GenBank/DDBJ whole genome shotgun (WGS) entry which is preliminary data.</text>
</comment>
<evidence type="ECO:0000313" key="3">
    <source>
        <dbReference type="Proteomes" id="UP000824782"/>
    </source>
</evidence>
<proteinExistence type="predicted"/>
<reference evidence="2" key="1">
    <citation type="thesis" date="2020" institute="ProQuest LLC" country="789 East Eisenhower Parkway, Ann Arbor, MI, USA">
        <title>Comparative Genomics and Chromosome Evolution.</title>
        <authorList>
            <person name="Mudd A.B."/>
        </authorList>
    </citation>
    <scope>NUCLEOTIDE SEQUENCE</scope>
    <source>
        <strain evidence="2">237g6f4</strain>
        <tissue evidence="2">Blood</tissue>
    </source>
</reference>
<dbReference type="Proteomes" id="UP000824782">
    <property type="component" value="Unassembled WGS sequence"/>
</dbReference>
<keyword evidence="3" id="KW-1185">Reference proteome</keyword>
<organism evidence="2 3">
    <name type="scientific">Engystomops pustulosus</name>
    <name type="common">Tungara frog</name>
    <name type="synonym">Physalaemus pustulosus</name>
    <dbReference type="NCBI Taxonomy" id="76066"/>
    <lineage>
        <taxon>Eukaryota</taxon>
        <taxon>Metazoa</taxon>
        <taxon>Chordata</taxon>
        <taxon>Craniata</taxon>
        <taxon>Vertebrata</taxon>
        <taxon>Euteleostomi</taxon>
        <taxon>Amphibia</taxon>
        <taxon>Batrachia</taxon>
        <taxon>Anura</taxon>
        <taxon>Neobatrachia</taxon>
        <taxon>Hyloidea</taxon>
        <taxon>Leptodactylidae</taxon>
        <taxon>Leiuperinae</taxon>
        <taxon>Engystomops</taxon>
    </lineage>
</organism>
<keyword evidence="1" id="KW-1133">Transmembrane helix</keyword>
<gene>
    <name evidence="2" type="ORF">GDO81_014452</name>
</gene>
<feature type="transmembrane region" description="Helical" evidence="1">
    <location>
        <begin position="43"/>
        <end position="64"/>
    </location>
</feature>
<evidence type="ECO:0000256" key="1">
    <source>
        <dbReference type="SAM" id="Phobius"/>
    </source>
</evidence>